<comment type="caution">
    <text evidence="1">The sequence shown here is derived from an EMBL/GenBank/DDBJ whole genome shotgun (WGS) entry which is preliminary data.</text>
</comment>
<accession>A0A9D4KJ74</accession>
<name>A0A9D4KJ74_DREPO</name>
<keyword evidence="2" id="KW-1185">Reference proteome</keyword>
<organism evidence="1 2">
    <name type="scientific">Dreissena polymorpha</name>
    <name type="common">Zebra mussel</name>
    <name type="synonym">Mytilus polymorpha</name>
    <dbReference type="NCBI Taxonomy" id="45954"/>
    <lineage>
        <taxon>Eukaryota</taxon>
        <taxon>Metazoa</taxon>
        <taxon>Spiralia</taxon>
        <taxon>Lophotrochozoa</taxon>
        <taxon>Mollusca</taxon>
        <taxon>Bivalvia</taxon>
        <taxon>Autobranchia</taxon>
        <taxon>Heteroconchia</taxon>
        <taxon>Euheterodonta</taxon>
        <taxon>Imparidentia</taxon>
        <taxon>Neoheterodontei</taxon>
        <taxon>Myida</taxon>
        <taxon>Dreissenoidea</taxon>
        <taxon>Dreissenidae</taxon>
        <taxon>Dreissena</taxon>
    </lineage>
</organism>
<proteinExistence type="predicted"/>
<gene>
    <name evidence="1" type="ORF">DPMN_114335</name>
</gene>
<dbReference type="EMBL" id="JAIWYP010000004">
    <property type="protein sequence ID" value="KAH3840877.1"/>
    <property type="molecule type" value="Genomic_DNA"/>
</dbReference>
<sequence>MKNKPLLTTEIINLCDKRQEPRRKKYTTILYESAGAYVDVKELGDQHERQQCSNHFERRKAGRSYKLQVLGSNPVQ</sequence>
<dbReference type="AlphaFoldDB" id="A0A9D4KJ74"/>
<reference evidence="1" key="2">
    <citation type="submission" date="2020-11" db="EMBL/GenBank/DDBJ databases">
        <authorList>
            <person name="McCartney M.A."/>
            <person name="Auch B."/>
            <person name="Kono T."/>
            <person name="Mallez S."/>
            <person name="Becker A."/>
            <person name="Gohl D.M."/>
            <person name="Silverstein K.A.T."/>
            <person name="Koren S."/>
            <person name="Bechman K.B."/>
            <person name="Herman A."/>
            <person name="Abrahante J.E."/>
            <person name="Garbe J."/>
        </authorList>
    </citation>
    <scope>NUCLEOTIDE SEQUENCE</scope>
    <source>
        <strain evidence="1">Duluth1</strain>
        <tissue evidence="1">Whole animal</tissue>
    </source>
</reference>
<protein>
    <submittedName>
        <fullName evidence="1">Uncharacterized protein</fullName>
    </submittedName>
</protein>
<evidence type="ECO:0000313" key="1">
    <source>
        <dbReference type="EMBL" id="KAH3840877.1"/>
    </source>
</evidence>
<reference evidence="1" key="1">
    <citation type="journal article" date="2019" name="bioRxiv">
        <title>The Genome of the Zebra Mussel, Dreissena polymorpha: A Resource for Invasive Species Research.</title>
        <authorList>
            <person name="McCartney M.A."/>
            <person name="Auch B."/>
            <person name="Kono T."/>
            <person name="Mallez S."/>
            <person name="Zhang Y."/>
            <person name="Obille A."/>
            <person name="Becker A."/>
            <person name="Abrahante J.E."/>
            <person name="Garbe J."/>
            <person name="Badalamenti J.P."/>
            <person name="Herman A."/>
            <person name="Mangelson H."/>
            <person name="Liachko I."/>
            <person name="Sullivan S."/>
            <person name="Sone E.D."/>
            <person name="Koren S."/>
            <person name="Silverstein K.A.T."/>
            <person name="Beckman K.B."/>
            <person name="Gohl D.M."/>
        </authorList>
    </citation>
    <scope>NUCLEOTIDE SEQUENCE</scope>
    <source>
        <strain evidence="1">Duluth1</strain>
        <tissue evidence="1">Whole animal</tissue>
    </source>
</reference>
<dbReference type="Proteomes" id="UP000828390">
    <property type="component" value="Unassembled WGS sequence"/>
</dbReference>
<evidence type="ECO:0000313" key="2">
    <source>
        <dbReference type="Proteomes" id="UP000828390"/>
    </source>
</evidence>